<dbReference type="AlphaFoldDB" id="A0A2S6HY35"/>
<organism evidence="1 2">
    <name type="scientific">Lacrimispora xylanisolvens</name>
    <dbReference type="NCBI Taxonomy" id="384636"/>
    <lineage>
        <taxon>Bacteria</taxon>
        <taxon>Bacillati</taxon>
        <taxon>Bacillota</taxon>
        <taxon>Clostridia</taxon>
        <taxon>Lachnospirales</taxon>
        <taxon>Lachnospiraceae</taxon>
        <taxon>Lacrimispora</taxon>
    </lineage>
</organism>
<reference evidence="1 2" key="1">
    <citation type="submission" date="2018-02" db="EMBL/GenBank/DDBJ databases">
        <title>Genomic Encyclopedia of Archaeal and Bacterial Type Strains, Phase II (KMG-II): from individual species to whole genera.</title>
        <authorList>
            <person name="Goeker M."/>
        </authorList>
    </citation>
    <scope>NUCLEOTIDE SEQUENCE [LARGE SCALE GENOMIC DNA]</scope>
    <source>
        <strain evidence="1 2">DSM 3808</strain>
    </source>
</reference>
<proteinExistence type="predicted"/>
<evidence type="ECO:0000313" key="1">
    <source>
        <dbReference type="EMBL" id="PPK83081.1"/>
    </source>
</evidence>
<dbReference type="InterPro" id="IPR007060">
    <property type="entry name" value="FtsL/DivIC"/>
</dbReference>
<evidence type="ECO:0000313" key="2">
    <source>
        <dbReference type="Proteomes" id="UP000237749"/>
    </source>
</evidence>
<keyword evidence="1" id="KW-0131">Cell cycle</keyword>
<dbReference type="Proteomes" id="UP000237749">
    <property type="component" value="Unassembled WGS sequence"/>
</dbReference>
<dbReference type="GO" id="GO:0051301">
    <property type="term" value="P:cell division"/>
    <property type="evidence" value="ECO:0007669"/>
    <property type="project" value="UniProtKB-KW"/>
</dbReference>
<sequence>MNKMGKSRRKRKDRWGNRMTLIGITFVVFSLAVIVTIEGASLKEKELEYQYRLQNLQAQVDKEQSRAKELEEYRVYVQTKQYVEEVAKQKLGLVKPDEILLKPSQKK</sequence>
<comment type="caution">
    <text evidence="1">The sequence shown here is derived from an EMBL/GenBank/DDBJ whole genome shotgun (WGS) entry which is preliminary data.</text>
</comment>
<accession>A0A2S6HY35</accession>
<dbReference type="RefSeq" id="WP_104433546.1">
    <property type="nucleotide sequence ID" value="NZ_PTJA01000001.1"/>
</dbReference>
<dbReference type="OrthoDB" id="1771181at2"/>
<name>A0A2S6HY35_9FIRM</name>
<gene>
    <name evidence="1" type="ORF">BXY41_101139</name>
</gene>
<dbReference type="EMBL" id="PTJA01000001">
    <property type="protein sequence ID" value="PPK83081.1"/>
    <property type="molecule type" value="Genomic_DNA"/>
</dbReference>
<keyword evidence="1" id="KW-0132">Cell division</keyword>
<protein>
    <submittedName>
        <fullName evidence="1">Cell division protein DivIC</fullName>
    </submittedName>
</protein>
<dbReference type="Pfam" id="PF04977">
    <property type="entry name" value="DivIC"/>
    <property type="match status" value="1"/>
</dbReference>
<keyword evidence="2" id="KW-1185">Reference proteome</keyword>